<gene>
    <name evidence="2" type="ORF">GCM10014713_65140</name>
</gene>
<keyword evidence="1" id="KW-1133">Transmembrane helix</keyword>
<protein>
    <submittedName>
        <fullName evidence="2">Uncharacterized protein</fullName>
    </submittedName>
</protein>
<reference evidence="2" key="2">
    <citation type="submission" date="2020-09" db="EMBL/GenBank/DDBJ databases">
        <authorList>
            <person name="Sun Q."/>
            <person name="Ohkuma M."/>
        </authorList>
    </citation>
    <scope>NUCLEOTIDE SEQUENCE</scope>
    <source>
        <strain evidence="2">JCM 3172</strain>
    </source>
</reference>
<feature type="transmembrane region" description="Helical" evidence="1">
    <location>
        <begin position="155"/>
        <end position="176"/>
    </location>
</feature>
<comment type="caution">
    <text evidence="2">The sequence shown here is derived from an EMBL/GenBank/DDBJ whole genome shotgun (WGS) entry which is preliminary data.</text>
</comment>
<name>A0A918HH31_9ACTN</name>
<keyword evidence="1" id="KW-0472">Membrane</keyword>
<dbReference type="Proteomes" id="UP000619486">
    <property type="component" value="Unassembled WGS sequence"/>
</dbReference>
<dbReference type="EMBL" id="BMQQ01000042">
    <property type="protein sequence ID" value="GGT62731.1"/>
    <property type="molecule type" value="Genomic_DNA"/>
</dbReference>
<sequence>MDEMIDMRAIVRGGDSRKVSRRRTVTAVDMVILVLSAFLLAGGCLLLFGLMCFSGERRALSEARELQETGVEVPAVLVALEPLVRTDTLRACYEYPTAGGSHARHVTGVGPNPLHVVGETYSLVRLPRVANKVHMGTMAAVRKERGDRERYVRHAVWMMVSGSTACAMAVTGLVLVP</sequence>
<evidence type="ECO:0000313" key="2">
    <source>
        <dbReference type="EMBL" id="GGT62731.1"/>
    </source>
</evidence>
<proteinExistence type="predicted"/>
<keyword evidence="1" id="KW-0812">Transmembrane</keyword>
<evidence type="ECO:0000256" key="1">
    <source>
        <dbReference type="SAM" id="Phobius"/>
    </source>
</evidence>
<accession>A0A918HH31</accession>
<evidence type="ECO:0000313" key="3">
    <source>
        <dbReference type="Proteomes" id="UP000619486"/>
    </source>
</evidence>
<feature type="transmembrane region" description="Helical" evidence="1">
    <location>
        <begin position="30"/>
        <end position="53"/>
    </location>
</feature>
<dbReference type="AlphaFoldDB" id="A0A918HH31"/>
<keyword evidence="3" id="KW-1185">Reference proteome</keyword>
<reference evidence="2" key="1">
    <citation type="journal article" date="2014" name="Int. J. Syst. Evol. Microbiol.">
        <title>Complete genome sequence of Corynebacterium casei LMG S-19264T (=DSM 44701T), isolated from a smear-ripened cheese.</title>
        <authorList>
            <consortium name="US DOE Joint Genome Institute (JGI-PGF)"/>
            <person name="Walter F."/>
            <person name="Albersmeier A."/>
            <person name="Kalinowski J."/>
            <person name="Ruckert C."/>
        </authorList>
    </citation>
    <scope>NUCLEOTIDE SEQUENCE</scope>
    <source>
        <strain evidence="2">JCM 3172</strain>
    </source>
</reference>
<organism evidence="2 3">
    <name type="scientific">Streptomyces purpureus</name>
    <dbReference type="NCBI Taxonomy" id="1951"/>
    <lineage>
        <taxon>Bacteria</taxon>
        <taxon>Bacillati</taxon>
        <taxon>Actinomycetota</taxon>
        <taxon>Actinomycetes</taxon>
        <taxon>Kitasatosporales</taxon>
        <taxon>Streptomycetaceae</taxon>
        <taxon>Streptomyces</taxon>
    </lineage>
</organism>